<protein>
    <recommendedName>
        <fullName evidence="4">Nucleic acid/nucleotide deaminase of polymorphic system toxin</fullName>
    </recommendedName>
</protein>
<dbReference type="Proteomes" id="UP001422759">
    <property type="component" value="Unassembled WGS sequence"/>
</dbReference>
<gene>
    <name evidence="2" type="ORF">GCM10009760_14840</name>
</gene>
<feature type="compositionally biased region" description="Polar residues" evidence="1">
    <location>
        <begin position="95"/>
        <end position="107"/>
    </location>
</feature>
<accession>A0ABP5KQF7</accession>
<proteinExistence type="predicted"/>
<organism evidence="2 3">
    <name type="scientific">Kitasatospora kazusensis</name>
    <dbReference type="NCBI Taxonomy" id="407974"/>
    <lineage>
        <taxon>Bacteria</taxon>
        <taxon>Bacillati</taxon>
        <taxon>Actinomycetota</taxon>
        <taxon>Actinomycetes</taxon>
        <taxon>Kitasatosporales</taxon>
        <taxon>Streptomycetaceae</taxon>
        <taxon>Kitasatospora</taxon>
    </lineage>
</organism>
<reference evidence="3" key="1">
    <citation type="journal article" date="2019" name="Int. J. Syst. Evol. Microbiol.">
        <title>The Global Catalogue of Microorganisms (GCM) 10K type strain sequencing project: providing services to taxonomists for standard genome sequencing and annotation.</title>
        <authorList>
            <consortium name="The Broad Institute Genomics Platform"/>
            <consortium name="The Broad Institute Genome Sequencing Center for Infectious Disease"/>
            <person name="Wu L."/>
            <person name="Ma J."/>
        </authorList>
    </citation>
    <scope>NUCLEOTIDE SEQUENCE [LARGE SCALE GENOMIC DNA]</scope>
    <source>
        <strain evidence="3">JCM 14560</strain>
    </source>
</reference>
<dbReference type="Pfam" id="PF14435">
    <property type="entry name" value="SUKH-4"/>
    <property type="match status" value="1"/>
</dbReference>
<feature type="compositionally biased region" description="Pro residues" evidence="1">
    <location>
        <begin position="203"/>
        <end position="215"/>
    </location>
</feature>
<dbReference type="EMBL" id="BAAANT010000006">
    <property type="protein sequence ID" value="GAA2135848.1"/>
    <property type="molecule type" value="Genomic_DNA"/>
</dbReference>
<dbReference type="InterPro" id="IPR025851">
    <property type="entry name" value="SUKH-4"/>
</dbReference>
<evidence type="ECO:0008006" key="4">
    <source>
        <dbReference type="Google" id="ProtNLM"/>
    </source>
</evidence>
<feature type="region of interest" description="Disordered" evidence="1">
    <location>
        <begin position="88"/>
        <end position="112"/>
    </location>
</feature>
<feature type="region of interest" description="Disordered" evidence="1">
    <location>
        <begin position="201"/>
        <end position="223"/>
    </location>
</feature>
<sequence>MISQEQALSVADAWLSASSPREVRFREFDLGWAVWAAPAPLERDPVTGERRPPADLGQACGVVDRESGELSVWPSIPVDEVIAAYRERSRPATGPGNSLTATFTDPATGQDRRIDLSAGPGRPPVEHQLAAEPARLGIPDTAVHTIHTALRPATLPGGYPAALLEQRFPAARITFDHSYGIGVQERADGAAALTERVQREVRPAPPRPRRVPAPAPGSVTPAEPVRDVELGRRLTAAFPEVIRYDADDLAAGSLPDGTRSTLIWAGQPADVPLFFTADRLGTPPPGGLFANVRTHLRTAGTTIEPATLDVLAGWTRIGTDGLCVIAVRCTGDETGSVWAVHPGTGSGRFVNTSLSAFLRSLVLLTGTRAALAGLGPVEAGAALAALQNGLAETDPDAFRKDSTWWSVVIEQMWHGLF</sequence>
<evidence type="ECO:0000256" key="1">
    <source>
        <dbReference type="SAM" id="MobiDB-lite"/>
    </source>
</evidence>
<comment type="caution">
    <text evidence="2">The sequence shown here is derived from an EMBL/GenBank/DDBJ whole genome shotgun (WGS) entry which is preliminary data.</text>
</comment>
<keyword evidence="3" id="KW-1185">Reference proteome</keyword>
<evidence type="ECO:0000313" key="3">
    <source>
        <dbReference type="Proteomes" id="UP001422759"/>
    </source>
</evidence>
<dbReference type="RefSeq" id="WP_344462032.1">
    <property type="nucleotide sequence ID" value="NZ_BAAANT010000006.1"/>
</dbReference>
<name>A0ABP5KQF7_9ACTN</name>
<evidence type="ECO:0000313" key="2">
    <source>
        <dbReference type="EMBL" id="GAA2135848.1"/>
    </source>
</evidence>